<accession>A0A3N4JUU9</accession>
<dbReference type="OrthoDB" id="3795213at2759"/>
<dbReference type="GO" id="GO:0003676">
    <property type="term" value="F:nucleic acid binding"/>
    <property type="evidence" value="ECO:0007669"/>
    <property type="project" value="InterPro"/>
</dbReference>
<dbReference type="Pfam" id="PF03184">
    <property type="entry name" value="DDE_1"/>
    <property type="match status" value="1"/>
</dbReference>
<reference evidence="2 3" key="1">
    <citation type="journal article" date="2018" name="Nat. Ecol. Evol.">
        <title>Pezizomycetes genomes reveal the molecular basis of ectomycorrhizal truffle lifestyle.</title>
        <authorList>
            <person name="Murat C."/>
            <person name="Payen T."/>
            <person name="Noel B."/>
            <person name="Kuo A."/>
            <person name="Morin E."/>
            <person name="Chen J."/>
            <person name="Kohler A."/>
            <person name="Krizsan K."/>
            <person name="Balestrini R."/>
            <person name="Da Silva C."/>
            <person name="Montanini B."/>
            <person name="Hainaut M."/>
            <person name="Levati E."/>
            <person name="Barry K.W."/>
            <person name="Belfiori B."/>
            <person name="Cichocki N."/>
            <person name="Clum A."/>
            <person name="Dockter R.B."/>
            <person name="Fauchery L."/>
            <person name="Guy J."/>
            <person name="Iotti M."/>
            <person name="Le Tacon F."/>
            <person name="Lindquist E.A."/>
            <person name="Lipzen A."/>
            <person name="Malagnac F."/>
            <person name="Mello A."/>
            <person name="Molinier V."/>
            <person name="Miyauchi S."/>
            <person name="Poulain J."/>
            <person name="Riccioni C."/>
            <person name="Rubini A."/>
            <person name="Sitrit Y."/>
            <person name="Splivallo R."/>
            <person name="Traeger S."/>
            <person name="Wang M."/>
            <person name="Zifcakova L."/>
            <person name="Wipf D."/>
            <person name="Zambonelli A."/>
            <person name="Paolocci F."/>
            <person name="Nowrousian M."/>
            <person name="Ottonello S."/>
            <person name="Baldrian P."/>
            <person name="Spatafora J.W."/>
            <person name="Henrissat B."/>
            <person name="Nagy L.G."/>
            <person name="Aury J.M."/>
            <person name="Wincker P."/>
            <person name="Grigoriev I.V."/>
            <person name="Bonfante P."/>
            <person name="Martin F.M."/>
        </authorList>
    </citation>
    <scope>NUCLEOTIDE SEQUENCE [LARGE SCALE GENOMIC DNA]</scope>
    <source>
        <strain evidence="2 3">120613-1</strain>
    </source>
</reference>
<organism evidence="2 3">
    <name type="scientific">Choiromyces venosus 120613-1</name>
    <dbReference type="NCBI Taxonomy" id="1336337"/>
    <lineage>
        <taxon>Eukaryota</taxon>
        <taxon>Fungi</taxon>
        <taxon>Dikarya</taxon>
        <taxon>Ascomycota</taxon>
        <taxon>Pezizomycotina</taxon>
        <taxon>Pezizomycetes</taxon>
        <taxon>Pezizales</taxon>
        <taxon>Tuberaceae</taxon>
        <taxon>Choiromyces</taxon>
    </lineage>
</organism>
<dbReference type="AlphaFoldDB" id="A0A3N4JUU9"/>
<protein>
    <submittedName>
        <fullName evidence="2">CENP-B protein</fullName>
    </submittedName>
</protein>
<dbReference type="InterPro" id="IPR004875">
    <property type="entry name" value="DDE_SF_endonuclease_dom"/>
</dbReference>
<keyword evidence="3" id="KW-1185">Reference proteome</keyword>
<dbReference type="EMBL" id="ML120369">
    <property type="protein sequence ID" value="RPB02126.1"/>
    <property type="molecule type" value="Genomic_DNA"/>
</dbReference>
<evidence type="ECO:0000259" key="1">
    <source>
        <dbReference type="Pfam" id="PF03184"/>
    </source>
</evidence>
<feature type="domain" description="DDE-1" evidence="1">
    <location>
        <begin position="5"/>
        <end position="128"/>
    </location>
</feature>
<sequence length="137" mass="15563">MVGKSSNGWTSSALALGWLEQNFGDESQSARKAKDKWRMLTLDGHLTYLSWDFLLWGIEHHIIIFCPPPHTTSILQPIDVGLFGPLKHYYTSLLQEQRESGIQKADFYSLFIQAWTLAFTTSNIQKAFSASGIWPLD</sequence>
<proteinExistence type="predicted"/>
<evidence type="ECO:0000313" key="2">
    <source>
        <dbReference type="EMBL" id="RPB02126.1"/>
    </source>
</evidence>
<gene>
    <name evidence="2" type="ORF">L873DRAFT_1674446</name>
</gene>
<evidence type="ECO:0000313" key="3">
    <source>
        <dbReference type="Proteomes" id="UP000276215"/>
    </source>
</evidence>
<dbReference type="Proteomes" id="UP000276215">
    <property type="component" value="Unassembled WGS sequence"/>
</dbReference>
<name>A0A3N4JUU9_9PEZI</name>